<keyword evidence="8" id="KW-0732">Signal</keyword>
<protein>
    <submittedName>
        <fullName evidence="10">Chloroperoxidase</fullName>
    </submittedName>
</protein>
<dbReference type="PANTHER" id="PTHR33577:SF9">
    <property type="entry name" value="PEROXIDASE STCC"/>
    <property type="match status" value="1"/>
</dbReference>
<evidence type="ECO:0000313" key="11">
    <source>
        <dbReference type="Proteomes" id="UP000758603"/>
    </source>
</evidence>
<dbReference type="RefSeq" id="XP_045959119.1">
    <property type="nucleotide sequence ID" value="XM_046100115.1"/>
</dbReference>
<dbReference type="AlphaFoldDB" id="A0A9P8UMK5"/>
<feature type="signal peptide" evidence="8">
    <location>
        <begin position="1"/>
        <end position="18"/>
    </location>
</feature>
<evidence type="ECO:0000256" key="7">
    <source>
        <dbReference type="ARBA" id="ARBA00025795"/>
    </source>
</evidence>
<dbReference type="Gene3D" id="1.10.489.10">
    <property type="entry name" value="Chloroperoxidase-like"/>
    <property type="match status" value="1"/>
</dbReference>
<evidence type="ECO:0000256" key="2">
    <source>
        <dbReference type="ARBA" id="ARBA00022559"/>
    </source>
</evidence>
<dbReference type="InterPro" id="IPR036851">
    <property type="entry name" value="Chloroperoxidase-like_sf"/>
</dbReference>
<keyword evidence="5" id="KW-0560">Oxidoreductase</keyword>
<dbReference type="OrthoDB" id="407298at2759"/>
<dbReference type="GO" id="GO:0004601">
    <property type="term" value="F:peroxidase activity"/>
    <property type="evidence" value="ECO:0007669"/>
    <property type="project" value="UniProtKB-KW"/>
</dbReference>
<feature type="domain" description="Heme haloperoxidase family profile" evidence="9">
    <location>
        <begin position="25"/>
        <end position="242"/>
    </location>
</feature>
<dbReference type="PANTHER" id="PTHR33577">
    <property type="entry name" value="STERIGMATOCYSTIN BIOSYNTHESIS PEROXIDASE STCC-RELATED"/>
    <property type="match status" value="1"/>
</dbReference>
<keyword evidence="11" id="KW-1185">Reference proteome</keyword>
<dbReference type="SUPFAM" id="SSF47571">
    <property type="entry name" value="Cloroperoxidase"/>
    <property type="match status" value="1"/>
</dbReference>
<proteinExistence type="inferred from homology"/>
<evidence type="ECO:0000256" key="3">
    <source>
        <dbReference type="ARBA" id="ARBA00022617"/>
    </source>
</evidence>
<keyword evidence="4" id="KW-0479">Metal-binding</keyword>
<dbReference type="EMBL" id="JAGPXC010000004">
    <property type="protein sequence ID" value="KAH6654849.1"/>
    <property type="molecule type" value="Genomic_DNA"/>
</dbReference>
<reference evidence="10" key="1">
    <citation type="journal article" date="2021" name="Nat. Commun.">
        <title>Genetic determinants of endophytism in the Arabidopsis root mycobiome.</title>
        <authorList>
            <person name="Mesny F."/>
            <person name="Miyauchi S."/>
            <person name="Thiergart T."/>
            <person name="Pickel B."/>
            <person name="Atanasova L."/>
            <person name="Karlsson M."/>
            <person name="Huettel B."/>
            <person name="Barry K.W."/>
            <person name="Haridas S."/>
            <person name="Chen C."/>
            <person name="Bauer D."/>
            <person name="Andreopoulos W."/>
            <person name="Pangilinan J."/>
            <person name="LaButti K."/>
            <person name="Riley R."/>
            <person name="Lipzen A."/>
            <person name="Clum A."/>
            <person name="Drula E."/>
            <person name="Henrissat B."/>
            <person name="Kohler A."/>
            <person name="Grigoriev I.V."/>
            <person name="Martin F.M."/>
            <person name="Hacquard S."/>
        </authorList>
    </citation>
    <scope>NUCLEOTIDE SEQUENCE</scope>
    <source>
        <strain evidence="10">MPI-SDFR-AT-0073</strain>
    </source>
</reference>
<dbReference type="Pfam" id="PF01328">
    <property type="entry name" value="Peroxidase_2"/>
    <property type="match status" value="1"/>
</dbReference>
<accession>A0A9P8UMK5</accession>
<keyword evidence="2" id="KW-0575">Peroxidase</keyword>
<evidence type="ECO:0000256" key="5">
    <source>
        <dbReference type="ARBA" id="ARBA00023002"/>
    </source>
</evidence>
<evidence type="ECO:0000256" key="8">
    <source>
        <dbReference type="SAM" id="SignalP"/>
    </source>
</evidence>
<comment type="cofactor">
    <cofactor evidence="1">
        <name>heme b</name>
        <dbReference type="ChEBI" id="CHEBI:60344"/>
    </cofactor>
</comment>
<gene>
    <name evidence="10" type="ORF">BKA67DRAFT_536143</name>
</gene>
<evidence type="ECO:0000256" key="6">
    <source>
        <dbReference type="ARBA" id="ARBA00023004"/>
    </source>
</evidence>
<keyword evidence="6" id="KW-0408">Iron</keyword>
<evidence type="ECO:0000256" key="4">
    <source>
        <dbReference type="ARBA" id="ARBA00022723"/>
    </source>
</evidence>
<sequence>MKLTRFSAISLLATSAIARTGKEPVGHTWHPAGPFDSRSPCPGLNALANHDWLPHDGKNIDLEAIQFAAGAVYNFDRDVLVSAVQSVYDFNLSTTGNSSTFDLGDLARHDTIEMDGSLSRNDIYFGDDLHFDPVVWAFTADKLGLYDLTDENGIYVTIESAAKARAARVAEAMRVNPTFNASQAQMIGSPGTTALYLRVLWDSSVNATHKDWVEAFFEEERLPYREGYEKPEEVTTGQSLGALVEAVINVVV</sequence>
<dbReference type="PROSITE" id="PS51405">
    <property type="entry name" value="HEME_HALOPEROXIDASE"/>
    <property type="match status" value="1"/>
</dbReference>
<organism evidence="10 11">
    <name type="scientific">Truncatella angustata</name>
    <dbReference type="NCBI Taxonomy" id="152316"/>
    <lineage>
        <taxon>Eukaryota</taxon>
        <taxon>Fungi</taxon>
        <taxon>Dikarya</taxon>
        <taxon>Ascomycota</taxon>
        <taxon>Pezizomycotina</taxon>
        <taxon>Sordariomycetes</taxon>
        <taxon>Xylariomycetidae</taxon>
        <taxon>Amphisphaeriales</taxon>
        <taxon>Sporocadaceae</taxon>
        <taxon>Truncatella</taxon>
    </lineage>
</organism>
<evidence type="ECO:0000313" key="10">
    <source>
        <dbReference type="EMBL" id="KAH6654849.1"/>
    </source>
</evidence>
<keyword evidence="3" id="KW-0349">Heme</keyword>
<comment type="similarity">
    <text evidence="7">Belongs to the chloroperoxidase family.</text>
</comment>
<evidence type="ECO:0000256" key="1">
    <source>
        <dbReference type="ARBA" id="ARBA00001970"/>
    </source>
</evidence>
<dbReference type="InterPro" id="IPR000028">
    <property type="entry name" value="Chloroperoxidase"/>
</dbReference>
<dbReference type="GO" id="GO:0046872">
    <property type="term" value="F:metal ion binding"/>
    <property type="evidence" value="ECO:0007669"/>
    <property type="project" value="UniProtKB-KW"/>
</dbReference>
<dbReference type="Proteomes" id="UP000758603">
    <property type="component" value="Unassembled WGS sequence"/>
</dbReference>
<name>A0A9P8UMK5_9PEZI</name>
<dbReference type="GeneID" id="70129007"/>
<feature type="chain" id="PRO_5040223325" evidence="8">
    <location>
        <begin position="19"/>
        <end position="252"/>
    </location>
</feature>
<evidence type="ECO:0000259" key="9">
    <source>
        <dbReference type="PROSITE" id="PS51405"/>
    </source>
</evidence>
<comment type="caution">
    <text evidence="10">The sequence shown here is derived from an EMBL/GenBank/DDBJ whole genome shotgun (WGS) entry which is preliminary data.</text>
</comment>